<dbReference type="RefSeq" id="WP_159362815.1">
    <property type="nucleotide sequence ID" value="NZ_CP047394.1"/>
</dbReference>
<dbReference type="EMBL" id="CP047394">
    <property type="protein sequence ID" value="QHE63103.1"/>
    <property type="molecule type" value="Genomic_DNA"/>
</dbReference>
<gene>
    <name evidence="2" type="ORF">FHE72_20405</name>
</gene>
<feature type="domain" description="DUF6884" evidence="1">
    <location>
        <begin position="3"/>
        <end position="136"/>
    </location>
</feature>
<dbReference type="AlphaFoldDB" id="A0A6I6UV14"/>
<dbReference type="Pfam" id="PF21818">
    <property type="entry name" value="DUF6884"/>
    <property type="match status" value="1"/>
</dbReference>
<reference evidence="2 3" key="1">
    <citation type="submission" date="2019-06" db="EMBL/GenBank/DDBJ databases">
        <title>An operon consisting of a P-type ATPase gene and a transcriptional regular gene given the different cadmium resistance in Bacillus vietamensis 151-6 and Bacillus marisflavi 151-25.</title>
        <authorList>
            <person name="Yu X."/>
        </authorList>
    </citation>
    <scope>NUCLEOTIDE SEQUENCE [LARGE SCALE GENOMIC DNA]</scope>
    <source>
        <strain evidence="2 3">151-6</strain>
    </source>
</reference>
<name>A0A6I6UV14_9BACI</name>
<accession>A0A6I6UV14</accession>
<dbReference type="Proteomes" id="UP000465062">
    <property type="component" value="Chromosome"/>
</dbReference>
<evidence type="ECO:0000313" key="2">
    <source>
        <dbReference type="EMBL" id="QHE63103.1"/>
    </source>
</evidence>
<evidence type="ECO:0000259" key="1">
    <source>
        <dbReference type="Pfam" id="PF21818"/>
    </source>
</evidence>
<proteinExistence type="predicted"/>
<sequence>MRIALISCTKSKDTVPCMAKDMYLKSDLFTKASTYVKQNNYDNWFILSAKYGLLSKEEVIEPYNLTLKTMKTMERKQWSLKVLNQLEENVQGQYSVDFYASKKYREYLIPELEEKGIKCTIPLEGKGIGEQLGFYKTHIKK</sequence>
<organism evidence="2 3">
    <name type="scientific">Rossellomorea vietnamensis</name>
    <dbReference type="NCBI Taxonomy" id="218284"/>
    <lineage>
        <taxon>Bacteria</taxon>
        <taxon>Bacillati</taxon>
        <taxon>Bacillota</taxon>
        <taxon>Bacilli</taxon>
        <taxon>Bacillales</taxon>
        <taxon>Bacillaceae</taxon>
        <taxon>Rossellomorea</taxon>
    </lineage>
</organism>
<protein>
    <recommendedName>
        <fullName evidence="1">DUF6884 domain-containing protein</fullName>
    </recommendedName>
</protein>
<evidence type="ECO:0000313" key="3">
    <source>
        <dbReference type="Proteomes" id="UP000465062"/>
    </source>
</evidence>
<dbReference type="KEGG" id="bvq:FHE72_20405"/>
<dbReference type="InterPro" id="IPR049251">
    <property type="entry name" value="DUF6884"/>
</dbReference>